<dbReference type="AlphaFoldDB" id="A0A7K0CHJ3"/>
<dbReference type="EMBL" id="WEGJ01000009">
    <property type="protein sequence ID" value="MQY12886.1"/>
    <property type="molecule type" value="Genomic_DNA"/>
</dbReference>
<reference evidence="3 4" key="1">
    <citation type="submission" date="2019-10" db="EMBL/GenBank/DDBJ databases">
        <title>Streptomyces smaragdinus sp. nov. and Streptomyces fabii sp. nov., isolated from the gut of fungus growing-termite Macrotermes natalensis.</title>
        <authorList>
            <person name="Schwitalla J."/>
            <person name="Benndorf R."/>
            <person name="Martin K."/>
            <person name="De Beer W."/>
            <person name="Kaster A.-K."/>
            <person name="Vollmers J."/>
            <person name="Poulsen M."/>
            <person name="Beemelmanns C."/>
        </authorList>
    </citation>
    <scope>NUCLEOTIDE SEQUENCE [LARGE SCALE GENOMIC DNA]</scope>
    <source>
        <strain evidence="3 4">RB5</strain>
    </source>
</reference>
<feature type="signal peptide" evidence="2">
    <location>
        <begin position="1"/>
        <end position="24"/>
    </location>
</feature>
<evidence type="ECO:0000313" key="3">
    <source>
        <dbReference type="EMBL" id="MQY12886.1"/>
    </source>
</evidence>
<evidence type="ECO:0000256" key="2">
    <source>
        <dbReference type="SAM" id="SignalP"/>
    </source>
</evidence>
<evidence type="ECO:0000313" key="4">
    <source>
        <dbReference type="Proteomes" id="UP000466345"/>
    </source>
</evidence>
<gene>
    <name evidence="3" type="ORF">SRB5_30250</name>
</gene>
<accession>A0A7K0CHJ3</accession>
<keyword evidence="2" id="KW-0732">Signal</keyword>
<dbReference type="OrthoDB" id="4227459at2"/>
<sequence>MYRVKTIVATVAALAATATVPAHSDSHEYHPRAAATGQYKILGSLTYSGPGNMPLRLGYYRSGKGFGWTKIKKKHALTRYTAIEYVTRGPNRRSQGGTSYKMWAYAGKYNCRNGSCRLTKQYKVIVSVQESIRHSGRDHKPKGVITAYCEGVVRCPAWVSTTLSKLNQGQAVADSSDTEPTRASYEPLP</sequence>
<keyword evidence="4" id="KW-1185">Reference proteome</keyword>
<protein>
    <submittedName>
        <fullName evidence="3">Uncharacterized protein</fullName>
    </submittedName>
</protein>
<dbReference type="Proteomes" id="UP000466345">
    <property type="component" value="Unassembled WGS sequence"/>
</dbReference>
<name>A0A7K0CHJ3_9ACTN</name>
<feature type="chain" id="PRO_5029791643" evidence="2">
    <location>
        <begin position="25"/>
        <end position="189"/>
    </location>
</feature>
<feature type="region of interest" description="Disordered" evidence="1">
    <location>
        <begin position="169"/>
        <end position="189"/>
    </location>
</feature>
<dbReference type="RefSeq" id="WP_153452486.1">
    <property type="nucleotide sequence ID" value="NZ_WEGJ01000009.1"/>
</dbReference>
<comment type="caution">
    <text evidence="3">The sequence shown here is derived from an EMBL/GenBank/DDBJ whole genome shotgun (WGS) entry which is preliminary data.</text>
</comment>
<organism evidence="3 4">
    <name type="scientific">Streptomyces smaragdinus</name>
    <dbReference type="NCBI Taxonomy" id="2585196"/>
    <lineage>
        <taxon>Bacteria</taxon>
        <taxon>Bacillati</taxon>
        <taxon>Actinomycetota</taxon>
        <taxon>Actinomycetes</taxon>
        <taxon>Kitasatosporales</taxon>
        <taxon>Streptomycetaceae</taxon>
        <taxon>Streptomyces</taxon>
    </lineage>
</organism>
<proteinExistence type="predicted"/>
<evidence type="ECO:0000256" key="1">
    <source>
        <dbReference type="SAM" id="MobiDB-lite"/>
    </source>
</evidence>